<evidence type="ECO:0000313" key="2">
    <source>
        <dbReference type="EMBL" id="MBA9079908.1"/>
    </source>
</evidence>
<protein>
    <recommendedName>
        <fullName evidence="1">SH3b domain-containing protein</fullName>
    </recommendedName>
</protein>
<evidence type="ECO:0000313" key="3">
    <source>
        <dbReference type="Proteomes" id="UP000563094"/>
    </source>
</evidence>
<dbReference type="EMBL" id="JACJIQ010000042">
    <property type="protein sequence ID" value="MBA9079908.1"/>
    <property type="molecule type" value="Genomic_DNA"/>
</dbReference>
<gene>
    <name evidence="2" type="ORF">FHS90_004654</name>
</gene>
<dbReference type="PROSITE" id="PS51257">
    <property type="entry name" value="PROKAR_LIPOPROTEIN"/>
    <property type="match status" value="1"/>
</dbReference>
<dbReference type="InterPro" id="IPR003646">
    <property type="entry name" value="SH3-like_bac-type"/>
</dbReference>
<feature type="domain" description="SH3b" evidence="1">
    <location>
        <begin position="65"/>
        <end position="102"/>
    </location>
</feature>
<sequence>MKNSTIILLLYLIGVSLGCSNSDSLKRQENEEPRVSQIEKPAPEAKVDVNGIPTLRTLYVTNPKGGNIYDKPDKQSVVLDTLEYGYKVEVIGEAAGWYKIKERIMRDFVRDGQQTYSYGWEVVNIPKPDVGPLSQVKLTDKDLYLTSDDVPIRGRLRISLIGKDEFGKPKEGNDKFIVPLDSLVSEEDSVLVVSTGNGQKKKFVSSPNAEEDRKNYSYVGHSELLSAFLLAIEYYEDGEFKLYGSGSGEEIISFNDYPFISPDGRHAVSLYTNPYDYTTDFQLYRINDNKSIKKVLEASFGKWMAATGPQGVVH</sequence>
<comment type="caution">
    <text evidence="2">The sequence shown here is derived from an EMBL/GenBank/DDBJ whole genome shotgun (WGS) entry which is preliminary data.</text>
</comment>
<dbReference type="Proteomes" id="UP000563094">
    <property type="component" value="Unassembled WGS sequence"/>
</dbReference>
<evidence type="ECO:0000259" key="1">
    <source>
        <dbReference type="Pfam" id="PF08239"/>
    </source>
</evidence>
<keyword evidence="3" id="KW-1185">Reference proteome</keyword>
<proteinExistence type="predicted"/>
<reference evidence="2 3" key="1">
    <citation type="submission" date="2020-08" db="EMBL/GenBank/DDBJ databases">
        <title>Genomic Encyclopedia of Type Strains, Phase IV (KMG-IV): sequencing the most valuable type-strain genomes for metagenomic binning, comparative biology and taxonomic classification.</title>
        <authorList>
            <person name="Goeker M."/>
        </authorList>
    </citation>
    <scope>NUCLEOTIDE SEQUENCE [LARGE SCALE GENOMIC DNA]</scope>
    <source>
        <strain evidence="2 3">DSM 29854</strain>
    </source>
</reference>
<dbReference type="RefSeq" id="WP_182514620.1">
    <property type="nucleotide sequence ID" value="NZ_JACJIQ010000042.1"/>
</dbReference>
<dbReference type="Gene3D" id="2.30.30.40">
    <property type="entry name" value="SH3 Domains"/>
    <property type="match status" value="1"/>
</dbReference>
<name>A0A839GZP0_9BACT</name>
<dbReference type="AlphaFoldDB" id="A0A839GZP0"/>
<dbReference type="Pfam" id="PF08239">
    <property type="entry name" value="SH3_3"/>
    <property type="match status" value="1"/>
</dbReference>
<accession>A0A839GZP0</accession>
<organism evidence="2 3">
    <name type="scientific">Rufibacter quisquiliarum</name>
    <dbReference type="NCBI Taxonomy" id="1549639"/>
    <lineage>
        <taxon>Bacteria</taxon>
        <taxon>Pseudomonadati</taxon>
        <taxon>Bacteroidota</taxon>
        <taxon>Cytophagia</taxon>
        <taxon>Cytophagales</taxon>
        <taxon>Hymenobacteraceae</taxon>
        <taxon>Rufibacter</taxon>
    </lineage>
</organism>